<protein>
    <submittedName>
        <fullName evidence="1">Alpha/beta hydrolase</fullName>
    </submittedName>
</protein>
<dbReference type="Pfam" id="PF00756">
    <property type="entry name" value="Esterase"/>
    <property type="match status" value="1"/>
</dbReference>
<dbReference type="EMBL" id="JAGEVF010000003">
    <property type="protein sequence ID" value="MBO3116210.1"/>
    <property type="molecule type" value="Genomic_DNA"/>
</dbReference>
<dbReference type="Gene3D" id="3.40.50.1820">
    <property type="entry name" value="alpha/beta hydrolase"/>
    <property type="match status" value="1"/>
</dbReference>
<organism evidence="1 2">
    <name type="scientific">Winogradskyella pelagia</name>
    <dbReference type="NCBI Taxonomy" id="2819984"/>
    <lineage>
        <taxon>Bacteria</taxon>
        <taxon>Pseudomonadati</taxon>
        <taxon>Bacteroidota</taxon>
        <taxon>Flavobacteriia</taxon>
        <taxon>Flavobacteriales</taxon>
        <taxon>Flavobacteriaceae</taxon>
        <taxon>Winogradskyella</taxon>
    </lineage>
</organism>
<dbReference type="InterPro" id="IPR050583">
    <property type="entry name" value="Mycobacterial_A85_antigen"/>
</dbReference>
<dbReference type="RefSeq" id="WP_208153118.1">
    <property type="nucleotide sequence ID" value="NZ_JAGEVF010000003.1"/>
</dbReference>
<evidence type="ECO:0000313" key="2">
    <source>
        <dbReference type="Proteomes" id="UP000676776"/>
    </source>
</evidence>
<reference evidence="1 2" key="1">
    <citation type="submission" date="2021-03" db="EMBL/GenBank/DDBJ databases">
        <title>Winogradskyella sp. nov., isolated from costal sediment.</title>
        <authorList>
            <person name="Gao C."/>
        </authorList>
    </citation>
    <scope>NUCLEOTIDE SEQUENCE [LARGE SCALE GENOMIC DNA]</scope>
    <source>
        <strain evidence="1 2">DF17</strain>
    </source>
</reference>
<evidence type="ECO:0000313" key="1">
    <source>
        <dbReference type="EMBL" id="MBO3116210.1"/>
    </source>
</evidence>
<accession>A0ABS3T0D7</accession>
<name>A0ABS3T0D7_9FLAO</name>
<dbReference type="GO" id="GO:0016787">
    <property type="term" value="F:hydrolase activity"/>
    <property type="evidence" value="ECO:0007669"/>
    <property type="project" value="UniProtKB-KW"/>
</dbReference>
<dbReference type="PANTHER" id="PTHR48098">
    <property type="entry name" value="ENTEROCHELIN ESTERASE-RELATED"/>
    <property type="match status" value="1"/>
</dbReference>
<dbReference type="InterPro" id="IPR000801">
    <property type="entry name" value="Esterase-like"/>
</dbReference>
<dbReference type="Proteomes" id="UP000676776">
    <property type="component" value="Unassembled WGS sequence"/>
</dbReference>
<gene>
    <name evidence="1" type="ORF">J4050_05590</name>
</gene>
<dbReference type="PANTHER" id="PTHR48098:SF6">
    <property type="entry name" value="FERRI-BACILLIBACTIN ESTERASE BESA"/>
    <property type="match status" value="1"/>
</dbReference>
<dbReference type="InterPro" id="IPR029058">
    <property type="entry name" value="AB_hydrolase_fold"/>
</dbReference>
<sequence>MYLVGIFKRSSTIRPYSKGILSCFITILTVVFCADIEAQSTASKQVTKFTITAPQLDTVKQIWVYLPKNYASSRKRYPVIYMHDAQNLFDTKTSYAGEWQIDEYLDTSHTNQSIVIGIEHGNAKRIDELTPFKNEKYGGGNGNNYLLFIKNTLKPFIDKNYRTLTNSSNTTIFGSSLGGLISFYAAIKYPYTFGKAGVFSPAFWINPEVFEEVKSAKIPKSTKFYFLAGTAESETMISDIADMTKLLSEKYIPKEHIKTEIIKDGEHNELLWSTYFGQAYKWLY</sequence>
<dbReference type="SUPFAM" id="SSF53474">
    <property type="entry name" value="alpha/beta-Hydrolases"/>
    <property type="match status" value="1"/>
</dbReference>
<keyword evidence="1" id="KW-0378">Hydrolase</keyword>
<keyword evidence="2" id="KW-1185">Reference proteome</keyword>
<comment type="caution">
    <text evidence="1">The sequence shown here is derived from an EMBL/GenBank/DDBJ whole genome shotgun (WGS) entry which is preliminary data.</text>
</comment>
<proteinExistence type="predicted"/>